<protein>
    <submittedName>
        <fullName evidence="1">Uncharacterized protein</fullName>
    </submittedName>
</protein>
<organism evidence="1">
    <name type="scientific">Rhizophagus irregularis (strain DAOM 181602 / DAOM 197198 / MUCL 43194)</name>
    <name type="common">Arbuscular mycorrhizal fungus</name>
    <name type="synonym">Glomus intraradices</name>
    <dbReference type="NCBI Taxonomy" id="747089"/>
    <lineage>
        <taxon>Eukaryota</taxon>
        <taxon>Fungi</taxon>
        <taxon>Fungi incertae sedis</taxon>
        <taxon>Mucoromycota</taxon>
        <taxon>Glomeromycotina</taxon>
        <taxon>Glomeromycetes</taxon>
        <taxon>Glomerales</taxon>
        <taxon>Glomeraceae</taxon>
        <taxon>Rhizophagus</taxon>
    </lineage>
</organism>
<name>U9UCM4_RHIID</name>
<reference evidence="1" key="1">
    <citation type="submission" date="2013-07" db="EMBL/GenBank/DDBJ databases">
        <title>The genome of an arbuscular mycorrhizal fungus provides insights into the evolution of the oldest plant symbiosis.</title>
        <authorList>
            <consortium name="DOE Joint Genome Institute"/>
            <person name="Tisserant E."/>
            <person name="Malbreil M."/>
            <person name="Kuo A."/>
            <person name="Kohler A."/>
            <person name="Symeonidi A."/>
            <person name="Balestrini R."/>
            <person name="Charron P."/>
            <person name="Duensing N."/>
            <person name="Frei-dit-Frey N."/>
            <person name="Gianinazzi-Pearson V."/>
            <person name="Gilbert B."/>
            <person name="Handa Y."/>
            <person name="Hijri M."/>
            <person name="Kaul R."/>
            <person name="Kawaguchi M."/>
            <person name="Krajinski F."/>
            <person name="Lammers P."/>
            <person name="Lapierre D."/>
            <person name="Masclaux F.G."/>
            <person name="Murat C."/>
            <person name="Morin E."/>
            <person name="Ndikumana S."/>
            <person name="Pagni M."/>
            <person name="Petitpierre D."/>
            <person name="Requena N."/>
            <person name="Rosikiewicz P."/>
            <person name="Riley R."/>
            <person name="Saito K."/>
            <person name="San Clemente H."/>
            <person name="Shapiro H."/>
            <person name="van Tuinen D."/>
            <person name="Becard G."/>
            <person name="Bonfante P."/>
            <person name="Paszkowski U."/>
            <person name="Shachar-Hill Y."/>
            <person name="Young J.P."/>
            <person name="Sanders I.R."/>
            <person name="Henrissat B."/>
            <person name="Rensing S.A."/>
            <person name="Grigoriev I.V."/>
            <person name="Corradi N."/>
            <person name="Roux C."/>
            <person name="Martin F."/>
        </authorList>
    </citation>
    <scope>NUCLEOTIDE SEQUENCE</scope>
    <source>
        <strain evidence="1">DAOM 197198</strain>
    </source>
</reference>
<proteinExistence type="predicted"/>
<dbReference type="EMBL" id="KI279518">
    <property type="protein sequence ID" value="ESA18120.1"/>
    <property type="molecule type" value="Genomic_DNA"/>
</dbReference>
<evidence type="ECO:0000313" key="1">
    <source>
        <dbReference type="EMBL" id="ESA18120.1"/>
    </source>
</evidence>
<accession>U9UCM4</accession>
<dbReference type="HOGENOM" id="CLU_3033509_0_0_1"/>
<sequence length="55" mass="6433">MGRNAINEKIVSLEYADSVTLNKYLNNHFDELSWNDKTAFTVKNSTILYNFEEKC</sequence>
<dbReference type="AlphaFoldDB" id="U9UCM4"/>
<gene>
    <name evidence="1" type="ORF">GLOINDRAFT_21052</name>
</gene>